<name>R7QMG4_CHOCR</name>
<accession>R7QMG4</accession>
<dbReference type="PhylomeDB" id="R7QMG4"/>
<reference evidence="3" key="1">
    <citation type="journal article" date="2013" name="Proc. Natl. Acad. Sci. U.S.A.">
        <title>Genome structure and metabolic features in the red seaweed Chondrus crispus shed light on evolution of the Archaeplastida.</title>
        <authorList>
            <person name="Collen J."/>
            <person name="Porcel B."/>
            <person name="Carre W."/>
            <person name="Ball S.G."/>
            <person name="Chaparro C."/>
            <person name="Tonon T."/>
            <person name="Barbeyron T."/>
            <person name="Michel G."/>
            <person name="Noel B."/>
            <person name="Valentin K."/>
            <person name="Elias M."/>
            <person name="Artiguenave F."/>
            <person name="Arun A."/>
            <person name="Aury J.M."/>
            <person name="Barbosa-Neto J.F."/>
            <person name="Bothwell J.H."/>
            <person name="Bouget F.Y."/>
            <person name="Brillet L."/>
            <person name="Cabello-Hurtado F."/>
            <person name="Capella-Gutierrez S."/>
            <person name="Charrier B."/>
            <person name="Cladiere L."/>
            <person name="Cock J.M."/>
            <person name="Coelho S.M."/>
            <person name="Colleoni C."/>
            <person name="Czjzek M."/>
            <person name="Da Silva C."/>
            <person name="Delage L."/>
            <person name="Denoeud F."/>
            <person name="Deschamps P."/>
            <person name="Dittami S.M."/>
            <person name="Gabaldon T."/>
            <person name="Gachon C.M."/>
            <person name="Groisillier A."/>
            <person name="Herve C."/>
            <person name="Jabbari K."/>
            <person name="Katinka M."/>
            <person name="Kloareg B."/>
            <person name="Kowalczyk N."/>
            <person name="Labadie K."/>
            <person name="Leblanc C."/>
            <person name="Lopez P.J."/>
            <person name="McLachlan D.H."/>
            <person name="Meslet-Cladiere L."/>
            <person name="Moustafa A."/>
            <person name="Nehr Z."/>
            <person name="Nyvall Collen P."/>
            <person name="Panaud O."/>
            <person name="Partensky F."/>
            <person name="Poulain J."/>
            <person name="Rensing S.A."/>
            <person name="Rousvoal S."/>
            <person name="Samson G."/>
            <person name="Symeonidi A."/>
            <person name="Weissenbach J."/>
            <person name="Zambounis A."/>
            <person name="Wincker P."/>
            <person name="Boyen C."/>
        </authorList>
    </citation>
    <scope>NUCLEOTIDE SEQUENCE [LARGE SCALE GENOMIC DNA]</scope>
    <source>
        <strain evidence="3">cv. Stackhouse</strain>
    </source>
</reference>
<dbReference type="GeneID" id="17317730"/>
<dbReference type="InterPro" id="IPR048485">
    <property type="entry name" value="COG5_helical"/>
</dbReference>
<evidence type="ECO:0000313" key="2">
    <source>
        <dbReference type="EMBL" id="CDF39702.1"/>
    </source>
</evidence>
<dbReference type="PANTHER" id="PTHR13228">
    <property type="entry name" value="CONSERVED OLIGOMERIC GOLGI COMPLEX COMPONENT 5"/>
    <property type="match status" value="1"/>
</dbReference>
<evidence type="ECO:0000313" key="3">
    <source>
        <dbReference type="Proteomes" id="UP000012073"/>
    </source>
</evidence>
<dbReference type="PANTHER" id="PTHR13228:SF3">
    <property type="entry name" value="CONSERVED OLIGOMERIC GOLGI COMPLEX SUBUNIT 5"/>
    <property type="match status" value="1"/>
</dbReference>
<dbReference type="Pfam" id="PF20649">
    <property type="entry name" value="COG5_C"/>
    <property type="match status" value="1"/>
</dbReference>
<dbReference type="STRING" id="2769.R7QMG4"/>
<feature type="domain" description="Conserved oligomeric Golgi complex subunit 5 helical" evidence="1">
    <location>
        <begin position="66"/>
        <end position="265"/>
    </location>
</feature>
<dbReference type="InterPro" id="IPR019465">
    <property type="entry name" value="Cog5"/>
</dbReference>
<dbReference type="OrthoDB" id="18786at2759"/>
<keyword evidence="3" id="KW-1185">Reference proteome</keyword>
<dbReference type="KEGG" id="ccp:CHC_T00006749001"/>
<dbReference type="Proteomes" id="UP000012073">
    <property type="component" value="Unassembled WGS sequence"/>
</dbReference>
<dbReference type="GO" id="GO:0006891">
    <property type="term" value="P:intra-Golgi vesicle-mediated transport"/>
    <property type="evidence" value="ECO:0007669"/>
    <property type="project" value="InterPro"/>
</dbReference>
<organism evidence="2 3">
    <name type="scientific">Chondrus crispus</name>
    <name type="common">Carrageen Irish moss</name>
    <name type="synonym">Polymorpha crispa</name>
    <dbReference type="NCBI Taxonomy" id="2769"/>
    <lineage>
        <taxon>Eukaryota</taxon>
        <taxon>Rhodophyta</taxon>
        <taxon>Florideophyceae</taxon>
        <taxon>Rhodymeniophycidae</taxon>
        <taxon>Gigartinales</taxon>
        <taxon>Gigartinaceae</taxon>
        <taxon>Chondrus</taxon>
    </lineage>
</organism>
<dbReference type="AlphaFoldDB" id="R7QMG4"/>
<sequence length="685" mass="74381">MQNLVAAGDLLRAVHRFRICTAKLAEAGLFPAVGPSDATTPDNLPAAAAALRELEELTGSQGPQGLEKVDGVAKDIIAVRKASTETRKRATAILKAGLASRTQTDVEAAVSAFSSLNILDDRINAELARLLRETQSSMHRALDAPHGAVVPARGRGLRGIPSIGSVAASPGGVDVWANIDRMLEVVAQACFKAILLQQVLSRKYCDVSHMSLLHDTVASNFIDALSRTMAEQIGMLARTRKRRPAAGYVFLALAEGFPRLKSSLVNLSDRVSALARVSPTPITKIVNASKLPLIPNHEFIQNAFFSAVVEVETHYLTASLERLTASVSSFFEGTKYAGETEALTLTKALAAELTAARGDKQLLRTAVNNVATALRLYTSHAEDYAAATAIDDDGRALGEVEEWRLTGLYNGMVTLAVSASRILGERDDGSGPIPEPISKELGTLKHLCDLLLDGPFSTCRSNIRKVLLRMHTEDLTGEVGDDGCSVYVLDISSQISMFADGIIPGLTRSRSLGKFTLDLAKWVLDAFAQSVALVFPQTELVRLRLSTDMARIELAVESLCAARLLGKSYQCIRALRTTMMLKTEALHQNDEELFDQLNALRPSTLAHLLLARSSEGGLKQPHRRQDISPSEYASWLESHTEEEAWEQVELSLEEYRTTELKPGSAPCPEYKAVTSLCKKLRESEN</sequence>
<protein>
    <recommendedName>
        <fullName evidence="1">Conserved oligomeric Golgi complex subunit 5 helical domain-containing protein</fullName>
    </recommendedName>
</protein>
<dbReference type="EMBL" id="HG002070">
    <property type="protein sequence ID" value="CDF39702.1"/>
    <property type="molecule type" value="Genomic_DNA"/>
</dbReference>
<dbReference type="Gramene" id="CDF39702">
    <property type="protein sequence ID" value="CDF39702"/>
    <property type="gene ID" value="CHC_T00006749001"/>
</dbReference>
<dbReference type="GO" id="GO:0017119">
    <property type="term" value="C:Golgi transport complex"/>
    <property type="evidence" value="ECO:0007669"/>
    <property type="project" value="InterPro"/>
</dbReference>
<proteinExistence type="predicted"/>
<dbReference type="RefSeq" id="XP_005709996.1">
    <property type="nucleotide sequence ID" value="XM_005709939.1"/>
</dbReference>
<gene>
    <name evidence="2" type="ORF">CHC_T00006749001</name>
</gene>
<evidence type="ECO:0000259" key="1">
    <source>
        <dbReference type="Pfam" id="PF20649"/>
    </source>
</evidence>